<comment type="caution">
    <text evidence="1">The sequence shown here is derived from an EMBL/GenBank/DDBJ whole genome shotgun (WGS) entry which is preliminary data.</text>
</comment>
<dbReference type="RefSeq" id="WP_188930742.1">
    <property type="nucleotide sequence ID" value="NZ_BMJC01000002.1"/>
</dbReference>
<dbReference type="Gene3D" id="3.40.50.1010">
    <property type="entry name" value="5'-nuclease"/>
    <property type="match status" value="1"/>
</dbReference>
<evidence type="ECO:0008006" key="3">
    <source>
        <dbReference type="Google" id="ProtNLM"/>
    </source>
</evidence>
<evidence type="ECO:0000313" key="1">
    <source>
        <dbReference type="EMBL" id="GGA94935.1"/>
    </source>
</evidence>
<dbReference type="Proteomes" id="UP000607559">
    <property type="component" value="Unassembled WGS sequence"/>
</dbReference>
<gene>
    <name evidence="1" type="ORF">GCM10011511_17810</name>
</gene>
<dbReference type="Pfam" id="PF11848">
    <property type="entry name" value="DUF3368"/>
    <property type="match status" value="1"/>
</dbReference>
<protein>
    <recommendedName>
        <fullName evidence="3">PIN domain-containing protein</fullName>
    </recommendedName>
</protein>
<keyword evidence="2" id="KW-1185">Reference proteome</keyword>
<reference evidence="1" key="1">
    <citation type="journal article" date="2014" name="Int. J. Syst. Evol. Microbiol.">
        <title>Complete genome sequence of Corynebacterium casei LMG S-19264T (=DSM 44701T), isolated from a smear-ripened cheese.</title>
        <authorList>
            <consortium name="US DOE Joint Genome Institute (JGI-PGF)"/>
            <person name="Walter F."/>
            <person name="Albersmeier A."/>
            <person name="Kalinowski J."/>
            <person name="Ruckert C."/>
        </authorList>
    </citation>
    <scope>NUCLEOTIDE SEQUENCE</scope>
    <source>
        <strain evidence="1">CGMCC 1.15448</strain>
    </source>
</reference>
<dbReference type="EMBL" id="BMJC01000002">
    <property type="protein sequence ID" value="GGA94935.1"/>
    <property type="molecule type" value="Genomic_DNA"/>
</dbReference>
<sequence>MKIAVTDANIFIDLIRLNMLALLFSIEMEIYTAQEVIDQLNDDQSRELAAFLGPQHLKVYRLSEKELEEVVAFEAPRSLELADRAVAWLSIRLEATVLTGDGVLRKFCQTKRLEVRGIIWFFDCLVERELYTPQFAASKLTELQHINPRLPRNEITIRLQKWGMLTA</sequence>
<dbReference type="AlphaFoldDB" id="A0A8J2XQP8"/>
<dbReference type="SUPFAM" id="SSF88723">
    <property type="entry name" value="PIN domain-like"/>
    <property type="match status" value="1"/>
</dbReference>
<proteinExistence type="predicted"/>
<evidence type="ECO:0000313" key="2">
    <source>
        <dbReference type="Proteomes" id="UP000607559"/>
    </source>
</evidence>
<reference evidence="1" key="2">
    <citation type="submission" date="2020-09" db="EMBL/GenBank/DDBJ databases">
        <authorList>
            <person name="Sun Q."/>
            <person name="Zhou Y."/>
        </authorList>
    </citation>
    <scope>NUCLEOTIDE SEQUENCE</scope>
    <source>
        <strain evidence="1">CGMCC 1.15448</strain>
    </source>
</reference>
<organism evidence="1 2">
    <name type="scientific">Puia dinghuensis</name>
    <dbReference type="NCBI Taxonomy" id="1792502"/>
    <lineage>
        <taxon>Bacteria</taxon>
        <taxon>Pseudomonadati</taxon>
        <taxon>Bacteroidota</taxon>
        <taxon>Chitinophagia</taxon>
        <taxon>Chitinophagales</taxon>
        <taxon>Chitinophagaceae</taxon>
        <taxon>Puia</taxon>
    </lineage>
</organism>
<dbReference type="InterPro" id="IPR021799">
    <property type="entry name" value="PIN-like_prokaryotic"/>
</dbReference>
<accession>A0A8J2XQP8</accession>
<name>A0A8J2XQP8_9BACT</name>
<dbReference type="InterPro" id="IPR029060">
    <property type="entry name" value="PIN-like_dom_sf"/>
</dbReference>